<dbReference type="EMBL" id="JAWXXX010000001">
    <property type="protein sequence ID" value="MDX5894970.1"/>
    <property type="molecule type" value="Genomic_DNA"/>
</dbReference>
<dbReference type="Pfam" id="PF05685">
    <property type="entry name" value="Uma2"/>
    <property type="match status" value="1"/>
</dbReference>
<sequence>MEIVKKRATAEELFRLPDDGYRYELVRGELRQMNPAGNIHGRVAMNFGAELRMHARKNGLGEVYAAETGFKISTDPDTVRAPDVAFISRARLEEVGETEGFWPGAPDLAVEVVSPADTYTEVEEKVSDWLDAGTKLVVILNPRKKTATVHRPQGNVSLLGESDTLDCGDVVEGFEVAVEDLFS</sequence>
<evidence type="ECO:0000313" key="2">
    <source>
        <dbReference type="EMBL" id="AHY47565.1"/>
    </source>
</evidence>
<dbReference type="RefSeq" id="WP_198024485.1">
    <property type="nucleotide sequence ID" value="NZ_CP007514.1"/>
</dbReference>
<dbReference type="Proteomes" id="UP001281130">
    <property type="component" value="Unassembled WGS sequence"/>
</dbReference>
<feature type="domain" description="Putative restriction endonuclease" evidence="1">
    <location>
        <begin position="11"/>
        <end position="179"/>
    </location>
</feature>
<dbReference type="InterPro" id="IPR012296">
    <property type="entry name" value="Nuclease_put_TT1808"/>
</dbReference>
<evidence type="ECO:0000259" key="1">
    <source>
        <dbReference type="Pfam" id="PF05685"/>
    </source>
</evidence>
<protein>
    <submittedName>
        <fullName evidence="2">Putative restriction endonuclease</fullName>
    </submittedName>
    <submittedName>
        <fullName evidence="3">Uma2 family endonuclease</fullName>
    </submittedName>
</protein>
<dbReference type="KEGG" id="rrd:RradSPS_2282"/>
<proteinExistence type="predicted"/>
<evidence type="ECO:0000313" key="4">
    <source>
        <dbReference type="Proteomes" id="UP000025229"/>
    </source>
</evidence>
<dbReference type="PANTHER" id="PTHR34107">
    <property type="entry name" value="SLL0198 PROTEIN-RELATED"/>
    <property type="match status" value="1"/>
</dbReference>
<gene>
    <name evidence="2" type="ORF">RradSPS_2282</name>
    <name evidence="3" type="ORF">SIL72_13160</name>
</gene>
<keyword evidence="4" id="KW-1185">Reference proteome</keyword>
<dbReference type="HOGENOM" id="CLU_076312_3_2_11"/>
<organism evidence="2 4">
    <name type="scientific">Rubrobacter radiotolerans</name>
    <name type="common">Arthrobacter radiotolerans</name>
    <dbReference type="NCBI Taxonomy" id="42256"/>
    <lineage>
        <taxon>Bacteria</taxon>
        <taxon>Bacillati</taxon>
        <taxon>Actinomycetota</taxon>
        <taxon>Rubrobacteria</taxon>
        <taxon>Rubrobacterales</taxon>
        <taxon>Rubrobacteraceae</taxon>
        <taxon>Rubrobacter</taxon>
    </lineage>
</organism>
<dbReference type="InterPro" id="IPR008538">
    <property type="entry name" value="Uma2"/>
</dbReference>
<reference evidence="2 4" key="1">
    <citation type="submission" date="2014-03" db="EMBL/GenBank/DDBJ databases">
        <title>Complete genome sequence of the Radio-Resistant Rubrobacter radiotolerans RSPS-4.</title>
        <authorList>
            <person name="Egas C.C."/>
            <person name="Barroso C.C."/>
            <person name="Froufe H.J.C."/>
            <person name="Pacheco J.J."/>
            <person name="Albuquerque L.L."/>
            <person name="da Costa M.M.S."/>
        </authorList>
    </citation>
    <scope>NUCLEOTIDE SEQUENCE [LARGE SCALE GENOMIC DNA]</scope>
    <source>
        <strain evidence="2 4">RSPS-4</strain>
    </source>
</reference>
<dbReference type="GO" id="GO:0004519">
    <property type="term" value="F:endonuclease activity"/>
    <property type="evidence" value="ECO:0007669"/>
    <property type="project" value="UniProtKB-KW"/>
</dbReference>
<reference evidence="3" key="2">
    <citation type="submission" date="2023-11" db="EMBL/GenBank/DDBJ databases">
        <title>MicrobeMod: A computational toolkit for identifying prokaryotic methylation and restriction-modification with nanopore sequencing.</title>
        <authorList>
            <person name="Crits-Christoph A."/>
            <person name="Kang S.C."/>
            <person name="Lee H."/>
            <person name="Ostrov N."/>
        </authorList>
    </citation>
    <scope>NUCLEOTIDE SEQUENCE</scope>
    <source>
        <strain evidence="3">ATCC 51242</strain>
    </source>
</reference>
<dbReference type="eggNOG" id="COG4636">
    <property type="taxonomic scope" value="Bacteria"/>
</dbReference>
<keyword evidence="2" id="KW-0255">Endonuclease</keyword>
<dbReference type="SUPFAM" id="SSF52980">
    <property type="entry name" value="Restriction endonuclease-like"/>
    <property type="match status" value="1"/>
</dbReference>
<dbReference type="STRING" id="42256.RradSPS_2282"/>
<dbReference type="AlphaFoldDB" id="A0A023X6G3"/>
<dbReference type="Proteomes" id="UP000025229">
    <property type="component" value="Chromosome"/>
</dbReference>
<accession>A0A023X6G3</accession>
<keyword evidence="2" id="KW-0540">Nuclease</keyword>
<name>A0A023X6G3_RUBRA</name>
<dbReference type="CDD" id="cd06260">
    <property type="entry name" value="DUF820-like"/>
    <property type="match status" value="1"/>
</dbReference>
<dbReference type="PANTHER" id="PTHR34107:SF1">
    <property type="entry name" value="SLL0198 PROTEIN"/>
    <property type="match status" value="1"/>
</dbReference>
<dbReference type="EMBL" id="CP007514">
    <property type="protein sequence ID" value="AHY47565.1"/>
    <property type="molecule type" value="Genomic_DNA"/>
</dbReference>
<evidence type="ECO:0000313" key="3">
    <source>
        <dbReference type="EMBL" id="MDX5894970.1"/>
    </source>
</evidence>
<keyword evidence="2" id="KW-0378">Hydrolase</keyword>
<dbReference type="InterPro" id="IPR011335">
    <property type="entry name" value="Restrct_endonuc-II-like"/>
</dbReference>
<dbReference type="Gene3D" id="3.90.1570.10">
    <property type="entry name" value="tt1808, chain A"/>
    <property type="match status" value="1"/>
</dbReference>